<keyword evidence="3" id="KW-0648">Protein biosynthesis</keyword>
<dbReference type="GO" id="GO:0003743">
    <property type="term" value="F:translation initiation factor activity"/>
    <property type="evidence" value="ECO:0007669"/>
    <property type="project" value="UniProtKB-KW"/>
</dbReference>
<keyword evidence="7" id="KW-1185">Reference proteome</keyword>
<evidence type="ECO:0000256" key="2">
    <source>
        <dbReference type="ARBA" id="ARBA00022845"/>
    </source>
</evidence>
<evidence type="ECO:0000256" key="4">
    <source>
        <dbReference type="SAM" id="MobiDB-lite"/>
    </source>
</evidence>
<dbReference type="PANTHER" id="PTHR12789">
    <property type="entry name" value="DENSITY-REGULATED PROTEIN HOMOLOG"/>
    <property type="match status" value="1"/>
</dbReference>
<dbReference type="RefSeq" id="WP_008240900.1">
    <property type="nucleotide sequence ID" value="NZ_AJJU01000037.1"/>
</dbReference>
<name>I0W706_9FLAO</name>
<dbReference type="GO" id="GO:0001731">
    <property type="term" value="P:formation of translation preinitiation complex"/>
    <property type="evidence" value="ECO:0007669"/>
    <property type="project" value="TreeGrafter"/>
</dbReference>
<dbReference type="GO" id="GO:0003729">
    <property type="term" value="F:mRNA binding"/>
    <property type="evidence" value="ECO:0007669"/>
    <property type="project" value="TreeGrafter"/>
</dbReference>
<dbReference type="AlphaFoldDB" id="I0W706"/>
<feature type="domain" description="SUI1" evidence="5">
    <location>
        <begin position="41"/>
        <end position="101"/>
    </location>
</feature>
<feature type="compositionally biased region" description="Basic and acidic residues" evidence="4">
    <location>
        <begin position="1"/>
        <end position="17"/>
    </location>
</feature>
<dbReference type="STRING" id="946077.W5A_11731"/>
<accession>I0W706</accession>
<gene>
    <name evidence="6" type="ORF">W5A_11731</name>
</gene>
<dbReference type="eggNOG" id="COG0023">
    <property type="taxonomic scope" value="Bacteria"/>
</dbReference>
<evidence type="ECO:0000256" key="1">
    <source>
        <dbReference type="ARBA" id="ARBA00005422"/>
    </source>
</evidence>
<organism evidence="6 7">
    <name type="scientific">Imtechella halotolerans K1</name>
    <dbReference type="NCBI Taxonomy" id="946077"/>
    <lineage>
        <taxon>Bacteria</taxon>
        <taxon>Pseudomonadati</taxon>
        <taxon>Bacteroidota</taxon>
        <taxon>Flavobacteriia</taxon>
        <taxon>Flavobacteriales</taxon>
        <taxon>Flavobacteriaceae</taxon>
        <taxon>Imtechella</taxon>
    </lineage>
</organism>
<feature type="region of interest" description="Disordered" evidence="4">
    <location>
        <begin position="1"/>
        <end position="26"/>
    </location>
</feature>
<dbReference type="Proteomes" id="UP000005938">
    <property type="component" value="Unassembled WGS sequence"/>
</dbReference>
<comment type="similarity">
    <text evidence="1">Belongs to the SUI1 family.</text>
</comment>
<dbReference type="InterPro" id="IPR005872">
    <property type="entry name" value="SUI1_arc_bac"/>
</dbReference>
<dbReference type="Gene3D" id="3.30.780.10">
    <property type="entry name" value="SUI1-like domain"/>
    <property type="match status" value="1"/>
</dbReference>
<dbReference type="GO" id="GO:0002188">
    <property type="term" value="P:translation reinitiation"/>
    <property type="evidence" value="ECO:0007669"/>
    <property type="project" value="TreeGrafter"/>
</dbReference>
<proteinExistence type="inferred from homology"/>
<sequence>MDLQDQLKKLFPDHIPTEPEVSEDSQEALWMQDEPLLCKYEKRNGKPHTIIAGYTGADADFKKLAKELKTALSVGGSVKDETIIIQGDYRDKIMKLLQARGFKVKRVGG</sequence>
<protein>
    <submittedName>
        <fullName evidence="6">Translation initiation factor SUI1</fullName>
    </submittedName>
</protein>
<reference evidence="6 7" key="1">
    <citation type="journal article" date="2012" name="J. Bacteriol.">
        <title>Genome Sequence of the Halotolerant Bacterium Imtechella halotolerans K1T.</title>
        <authorList>
            <person name="Kumar S."/>
            <person name="Vikram S."/>
            <person name="Subramanian S."/>
            <person name="Raghava G.P."/>
            <person name="Pinnaka A.K."/>
        </authorList>
    </citation>
    <scope>NUCLEOTIDE SEQUENCE [LARGE SCALE GENOMIC DNA]</scope>
    <source>
        <strain evidence="6 7">K1</strain>
    </source>
</reference>
<evidence type="ECO:0000313" key="7">
    <source>
        <dbReference type="Proteomes" id="UP000005938"/>
    </source>
</evidence>
<dbReference type="CDD" id="cd11567">
    <property type="entry name" value="YciH_like"/>
    <property type="match status" value="1"/>
</dbReference>
<dbReference type="SUPFAM" id="SSF55159">
    <property type="entry name" value="eIF1-like"/>
    <property type="match status" value="1"/>
</dbReference>
<dbReference type="InterPro" id="IPR001950">
    <property type="entry name" value="SUI1"/>
</dbReference>
<comment type="caution">
    <text evidence="6">The sequence shown here is derived from an EMBL/GenBank/DDBJ whole genome shotgun (WGS) entry which is preliminary data.</text>
</comment>
<dbReference type="Pfam" id="PF01253">
    <property type="entry name" value="SUI1"/>
    <property type="match status" value="1"/>
</dbReference>
<evidence type="ECO:0000256" key="3">
    <source>
        <dbReference type="ARBA" id="ARBA00022917"/>
    </source>
</evidence>
<dbReference type="PROSITE" id="PS50296">
    <property type="entry name" value="SUI1"/>
    <property type="match status" value="1"/>
</dbReference>
<dbReference type="InterPro" id="IPR036877">
    <property type="entry name" value="SUI1_dom_sf"/>
</dbReference>
<dbReference type="OrthoDB" id="9792915at2"/>
<dbReference type="EMBL" id="AJJU01000037">
    <property type="protein sequence ID" value="EID72172.1"/>
    <property type="molecule type" value="Genomic_DNA"/>
</dbReference>
<dbReference type="PANTHER" id="PTHR12789:SF0">
    <property type="entry name" value="DENSITY-REGULATED PROTEIN"/>
    <property type="match status" value="1"/>
</dbReference>
<keyword evidence="6" id="KW-0396">Initiation factor</keyword>
<dbReference type="InterPro" id="IPR050318">
    <property type="entry name" value="DENR/SUI1_TIF"/>
</dbReference>
<keyword evidence="2" id="KW-0810">Translation regulation</keyword>
<evidence type="ECO:0000313" key="6">
    <source>
        <dbReference type="EMBL" id="EID72172.1"/>
    </source>
</evidence>
<evidence type="ECO:0000259" key="5">
    <source>
        <dbReference type="PROSITE" id="PS50296"/>
    </source>
</evidence>
<dbReference type="GO" id="GO:0006417">
    <property type="term" value="P:regulation of translation"/>
    <property type="evidence" value="ECO:0007669"/>
    <property type="project" value="UniProtKB-KW"/>
</dbReference>
<dbReference type="PATRIC" id="fig|946077.3.peg.2365"/>